<proteinExistence type="predicted"/>
<protein>
    <submittedName>
        <fullName evidence="1">Uncharacterized protein</fullName>
    </submittedName>
</protein>
<evidence type="ECO:0000313" key="2">
    <source>
        <dbReference type="Proteomes" id="UP000308600"/>
    </source>
</evidence>
<name>A0ACD3B246_9AGAR</name>
<accession>A0ACD3B246</accession>
<gene>
    <name evidence="1" type="ORF">BDN72DRAFT_895295</name>
</gene>
<keyword evidence="2" id="KW-1185">Reference proteome</keyword>
<evidence type="ECO:0000313" key="1">
    <source>
        <dbReference type="EMBL" id="TFK71906.1"/>
    </source>
</evidence>
<organism evidence="1 2">
    <name type="scientific">Pluteus cervinus</name>
    <dbReference type="NCBI Taxonomy" id="181527"/>
    <lineage>
        <taxon>Eukaryota</taxon>
        <taxon>Fungi</taxon>
        <taxon>Dikarya</taxon>
        <taxon>Basidiomycota</taxon>
        <taxon>Agaricomycotina</taxon>
        <taxon>Agaricomycetes</taxon>
        <taxon>Agaricomycetidae</taxon>
        <taxon>Agaricales</taxon>
        <taxon>Pluteineae</taxon>
        <taxon>Pluteaceae</taxon>
        <taxon>Pluteus</taxon>
    </lineage>
</organism>
<reference evidence="1 2" key="1">
    <citation type="journal article" date="2019" name="Nat. Ecol. Evol.">
        <title>Megaphylogeny resolves global patterns of mushroom evolution.</title>
        <authorList>
            <person name="Varga T."/>
            <person name="Krizsan K."/>
            <person name="Foldi C."/>
            <person name="Dima B."/>
            <person name="Sanchez-Garcia M."/>
            <person name="Sanchez-Ramirez S."/>
            <person name="Szollosi G.J."/>
            <person name="Szarkandi J.G."/>
            <person name="Papp V."/>
            <person name="Albert L."/>
            <person name="Andreopoulos W."/>
            <person name="Angelini C."/>
            <person name="Antonin V."/>
            <person name="Barry K.W."/>
            <person name="Bougher N.L."/>
            <person name="Buchanan P."/>
            <person name="Buyck B."/>
            <person name="Bense V."/>
            <person name="Catcheside P."/>
            <person name="Chovatia M."/>
            <person name="Cooper J."/>
            <person name="Damon W."/>
            <person name="Desjardin D."/>
            <person name="Finy P."/>
            <person name="Geml J."/>
            <person name="Haridas S."/>
            <person name="Hughes K."/>
            <person name="Justo A."/>
            <person name="Karasinski D."/>
            <person name="Kautmanova I."/>
            <person name="Kiss B."/>
            <person name="Kocsube S."/>
            <person name="Kotiranta H."/>
            <person name="LaButti K.M."/>
            <person name="Lechner B.E."/>
            <person name="Liimatainen K."/>
            <person name="Lipzen A."/>
            <person name="Lukacs Z."/>
            <person name="Mihaltcheva S."/>
            <person name="Morgado L.N."/>
            <person name="Niskanen T."/>
            <person name="Noordeloos M.E."/>
            <person name="Ohm R.A."/>
            <person name="Ortiz-Santana B."/>
            <person name="Ovrebo C."/>
            <person name="Racz N."/>
            <person name="Riley R."/>
            <person name="Savchenko A."/>
            <person name="Shiryaev A."/>
            <person name="Soop K."/>
            <person name="Spirin V."/>
            <person name="Szebenyi C."/>
            <person name="Tomsovsky M."/>
            <person name="Tulloss R.E."/>
            <person name="Uehling J."/>
            <person name="Grigoriev I.V."/>
            <person name="Vagvolgyi C."/>
            <person name="Papp T."/>
            <person name="Martin F.M."/>
            <person name="Miettinen O."/>
            <person name="Hibbett D.S."/>
            <person name="Nagy L.G."/>
        </authorList>
    </citation>
    <scope>NUCLEOTIDE SEQUENCE [LARGE SCALE GENOMIC DNA]</scope>
    <source>
        <strain evidence="1 2">NL-1719</strain>
    </source>
</reference>
<dbReference type="Proteomes" id="UP000308600">
    <property type="component" value="Unassembled WGS sequence"/>
</dbReference>
<dbReference type="EMBL" id="ML208292">
    <property type="protein sequence ID" value="TFK71906.1"/>
    <property type="molecule type" value="Genomic_DNA"/>
</dbReference>
<sequence>MRHQKTHDLPHTIIDHILAHLADDLDALGNCGLVSRCWSSLSRSYFFNKINLHGDNVEGFYELVLCSRNSTFCASYVAHLCVDFHSCWQRSLLLDLEDIFTISNLPGGFPIIPSFGRPLDPQSSIPSVRTLEIENLGNHDENMPFQLWAIPRILSAHYSAVVDLRLVSVDLMNMHMFSSLIFALPNLECLFVGHCRLDDTQPPRWDSTYDERLPLPWQPPSKPLRRLEFSNDDMRPWSVSILYTLMQYGYTFSHVILGPVNGLELCHAVGDFLRFLGPTLRYLDLSSFNYPAHVPLLSEATHLQYVALAIELQGRFTWPNPLTWASKILEQVISEFTQSVIINVHWPDPQKLDQLDWESFAQVLRQPRFARLAFIQFNLDLWSDEAEESIRENCGLHGLETVIKVKYVE</sequence>